<organism evidence="1 2">
    <name type="scientific">Geotrichum galactomycetum</name>
    <dbReference type="NCBI Taxonomy" id="27317"/>
    <lineage>
        <taxon>Eukaryota</taxon>
        <taxon>Fungi</taxon>
        <taxon>Dikarya</taxon>
        <taxon>Ascomycota</taxon>
        <taxon>Saccharomycotina</taxon>
        <taxon>Dipodascomycetes</taxon>
        <taxon>Dipodascales</taxon>
        <taxon>Dipodascaceae</taxon>
        <taxon>Geotrichum</taxon>
    </lineage>
</organism>
<accession>A0ACB6V7A7</accession>
<comment type="caution">
    <text evidence="1">The sequence shown here is derived from an EMBL/GenBank/DDBJ whole genome shotgun (WGS) entry which is preliminary data.</text>
</comment>
<protein>
    <submittedName>
        <fullName evidence="1">Uncharacterized protein</fullName>
    </submittedName>
</protein>
<sequence>MAKTKNRPIKKDALTSVRSPVVSVEADSKPTKPTLTDGDYIRDVTKNTYNSIGAIIVQLGLFTFTVSIFYGLFSSPINPRFIAHPIANSLAFIALAEALLLTQPTPRSAQHKTWGAQLHGVLNSASVVLYLIGYGSIYYNKYYNGASHATTWHGYIGTITYNLLAAMLIAGSAIFWFPEEMCGSLARGRALYKWHRLGGYIIVGLTLLTTGLALESTYNVTVLHISPKLVFTAIGFVVVGLAAGIKLSKLGLA</sequence>
<name>A0ACB6V7A7_9ASCO</name>
<proteinExistence type="predicted"/>
<dbReference type="Proteomes" id="UP000744676">
    <property type="component" value="Unassembled WGS sequence"/>
</dbReference>
<keyword evidence="2" id="KW-1185">Reference proteome</keyword>
<gene>
    <name evidence="1" type="ORF">D0Z00_001378</name>
</gene>
<dbReference type="EMBL" id="QVQA01000025">
    <property type="protein sequence ID" value="KAF5100171.1"/>
    <property type="molecule type" value="Genomic_DNA"/>
</dbReference>
<evidence type="ECO:0000313" key="2">
    <source>
        <dbReference type="Proteomes" id="UP000744676"/>
    </source>
</evidence>
<reference evidence="1 2" key="1">
    <citation type="journal article" date="2020" name="Front. Microbiol.">
        <title>Phenotypic and Genetic Characterization of the Cheese Ripening Yeast Geotrichum candidum.</title>
        <authorList>
            <person name="Perkins V."/>
            <person name="Vignola S."/>
            <person name="Lessard M.H."/>
            <person name="Plante P.L."/>
            <person name="Corbeil J."/>
            <person name="Dugat-Bony E."/>
            <person name="Frenette M."/>
            <person name="Labrie S."/>
        </authorList>
    </citation>
    <scope>NUCLEOTIDE SEQUENCE [LARGE SCALE GENOMIC DNA]</scope>
    <source>
        <strain evidence="1 2">LMA-1147</strain>
    </source>
</reference>
<evidence type="ECO:0000313" key="1">
    <source>
        <dbReference type="EMBL" id="KAF5100171.1"/>
    </source>
</evidence>